<organism evidence="3 4">
    <name type="scientific">Clathrospora elynae</name>
    <dbReference type="NCBI Taxonomy" id="706981"/>
    <lineage>
        <taxon>Eukaryota</taxon>
        <taxon>Fungi</taxon>
        <taxon>Dikarya</taxon>
        <taxon>Ascomycota</taxon>
        <taxon>Pezizomycotina</taxon>
        <taxon>Dothideomycetes</taxon>
        <taxon>Pleosporomycetidae</taxon>
        <taxon>Pleosporales</taxon>
        <taxon>Diademaceae</taxon>
        <taxon>Clathrospora</taxon>
    </lineage>
</organism>
<dbReference type="OrthoDB" id="2906425at2759"/>
<dbReference type="Proteomes" id="UP000800038">
    <property type="component" value="Unassembled WGS sequence"/>
</dbReference>
<feature type="domain" description="Aminoglycoside phosphotransferase" evidence="2">
    <location>
        <begin position="12"/>
        <end position="244"/>
    </location>
</feature>
<dbReference type="Pfam" id="PF01636">
    <property type="entry name" value="APH"/>
    <property type="match status" value="1"/>
</dbReference>
<evidence type="ECO:0000259" key="2">
    <source>
        <dbReference type="Pfam" id="PF01636"/>
    </source>
</evidence>
<dbReference type="InterPro" id="IPR002575">
    <property type="entry name" value="Aminoglycoside_PTrfase"/>
</dbReference>
<feature type="region of interest" description="Disordered" evidence="1">
    <location>
        <begin position="159"/>
        <end position="185"/>
    </location>
</feature>
<accession>A0A6A5SIT7</accession>
<name>A0A6A5SIT7_9PLEO</name>
<proteinExistence type="predicted"/>
<dbReference type="InterPro" id="IPR011009">
    <property type="entry name" value="Kinase-like_dom_sf"/>
</dbReference>
<dbReference type="SUPFAM" id="SSF56112">
    <property type="entry name" value="Protein kinase-like (PK-like)"/>
    <property type="match status" value="1"/>
</dbReference>
<evidence type="ECO:0000313" key="4">
    <source>
        <dbReference type="Proteomes" id="UP000800038"/>
    </source>
</evidence>
<sequence length="367" mass="42496">MSEDTTIKYIQHHTSIPAPNILKCTSERDDELGFEFMIMDRVPGTNLRHEWESMSWLKKEVVVRKVVAYLAQLFQKRFTRIGNLYATNNLQKLREASYIPDAVLLGANVSTPETAFCLSQIVSIPFFWGNRINFDVPRGPFKHSREWLAAELQLHIIQADEPEDDTEDSDSDSEDEPDELATPEAVKGRAQRLLKLLPTIFSDEHERFVLHHGDLNSDNILVDSDHNITGILDWECIHTVPLWYACETPKFLASDYERNELPDADIYLEEFDEETGKDIPNEALDCHMEEYEKTQLRNFFFEEMQRVCPEWVQVHRNSKLQTACSEVVSIFGEMIHANWVEGWIARVEKNGHCPSISSMLRGECCWD</sequence>
<dbReference type="PANTHER" id="PTHR21310">
    <property type="entry name" value="AMINOGLYCOSIDE PHOSPHOTRANSFERASE-RELATED-RELATED"/>
    <property type="match status" value="1"/>
</dbReference>
<protein>
    <recommendedName>
        <fullName evidence="2">Aminoglycoside phosphotransferase domain-containing protein</fullName>
    </recommendedName>
</protein>
<keyword evidence="4" id="KW-1185">Reference proteome</keyword>
<gene>
    <name evidence="3" type="ORF">EJ02DRAFT_456829</name>
</gene>
<dbReference type="Gene3D" id="3.90.1200.10">
    <property type="match status" value="1"/>
</dbReference>
<dbReference type="InterPro" id="IPR051678">
    <property type="entry name" value="AGP_Transferase"/>
</dbReference>
<reference evidence="3" key="1">
    <citation type="journal article" date="2020" name="Stud. Mycol.">
        <title>101 Dothideomycetes genomes: a test case for predicting lifestyles and emergence of pathogens.</title>
        <authorList>
            <person name="Haridas S."/>
            <person name="Albert R."/>
            <person name="Binder M."/>
            <person name="Bloem J."/>
            <person name="Labutti K."/>
            <person name="Salamov A."/>
            <person name="Andreopoulos B."/>
            <person name="Baker S."/>
            <person name="Barry K."/>
            <person name="Bills G."/>
            <person name="Bluhm B."/>
            <person name="Cannon C."/>
            <person name="Castanera R."/>
            <person name="Culley D."/>
            <person name="Daum C."/>
            <person name="Ezra D."/>
            <person name="Gonzalez J."/>
            <person name="Henrissat B."/>
            <person name="Kuo A."/>
            <person name="Liang C."/>
            <person name="Lipzen A."/>
            <person name="Lutzoni F."/>
            <person name="Magnuson J."/>
            <person name="Mondo S."/>
            <person name="Nolan M."/>
            <person name="Ohm R."/>
            <person name="Pangilinan J."/>
            <person name="Park H.-J."/>
            <person name="Ramirez L."/>
            <person name="Alfaro M."/>
            <person name="Sun H."/>
            <person name="Tritt A."/>
            <person name="Yoshinaga Y."/>
            <person name="Zwiers L.-H."/>
            <person name="Turgeon B."/>
            <person name="Goodwin S."/>
            <person name="Spatafora J."/>
            <person name="Crous P."/>
            <person name="Grigoriev I."/>
        </authorList>
    </citation>
    <scope>NUCLEOTIDE SEQUENCE</scope>
    <source>
        <strain evidence="3">CBS 161.51</strain>
    </source>
</reference>
<dbReference type="PANTHER" id="PTHR21310:SF13">
    <property type="entry name" value="AMINOGLYCOSIDE PHOSPHOTRANSFERASE DOMAIN-CONTAINING PROTEIN"/>
    <property type="match status" value="1"/>
</dbReference>
<feature type="compositionally biased region" description="Acidic residues" evidence="1">
    <location>
        <begin position="160"/>
        <end position="181"/>
    </location>
</feature>
<dbReference type="EMBL" id="ML976079">
    <property type="protein sequence ID" value="KAF1939528.1"/>
    <property type="molecule type" value="Genomic_DNA"/>
</dbReference>
<dbReference type="AlphaFoldDB" id="A0A6A5SIT7"/>
<evidence type="ECO:0000256" key="1">
    <source>
        <dbReference type="SAM" id="MobiDB-lite"/>
    </source>
</evidence>
<evidence type="ECO:0000313" key="3">
    <source>
        <dbReference type="EMBL" id="KAF1939528.1"/>
    </source>
</evidence>